<protein>
    <submittedName>
        <fullName evidence="2">Uncharacterized protein</fullName>
    </submittedName>
</protein>
<keyword evidence="1" id="KW-1133">Transmembrane helix</keyword>
<dbReference type="Proteomes" id="UP000824782">
    <property type="component" value="Unassembled WGS sequence"/>
</dbReference>
<accession>A0AAV7AVN0</accession>
<feature type="transmembrane region" description="Helical" evidence="1">
    <location>
        <begin position="33"/>
        <end position="53"/>
    </location>
</feature>
<name>A0AAV7AVN0_ENGPU</name>
<evidence type="ECO:0000256" key="1">
    <source>
        <dbReference type="SAM" id="Phobius"/>
    </source>
</evidence>
<organism evidence="2 3">
    <name type="scientific">Engystomops pustulosus</name>
    <name type="common">Tungara frog</name>
    <name type="synonym">Physalaemus pustulosus</name>
    <dbReference type="NCBI Taxonomy" id="76066"/>
    <lineage>
        <taxon>Eukaryota</taxon>
        <taxon>Metazoa</taxon>
        <taxon>Chordata</taxon>
        <taxon>Craniata</taxon>
        <taxon>Vertebrata</taxon>
        <taxon>Euteleostomi</taxon>
        <taxon>Amphibia</taxon>
        <taxon>Batrachia</taxon>
        <taxon>Anura</taxon>
        <taxon>Neobatrachia</taxon>
        <taxon>Hyloidea</taxon>
        <taxon>Leptodactylidae</taxon>
        <taxon>Leiuperinae</taxon>
        <taxon>Engystomops</taxon>
    </lineage>
</organism>
<evidence type="ECO:0000313" key="3">
    <source>
        <dbReference type="Proteomes" id="UP000824782"/>
    </source>
</evidence>
<dbReference type="AlphaFoldDB" id="A0AAV7AVN0"/>
<comment type="caution">
    <text evidence="2">The sequence shown here is derived from an EMBL/GenBank/DDBJ whole genome shotgun (WGS) entry which is preliminary data.</text>
</comment>
<keyword evidence="3" id="KW-1185">Reference proteome</keyword>
<keyword evidence="1" id="KW-0472">Membrane</keyword>
<dbReference type="EMBL" id="WNYA01000006">
    <property type="protein sequence ID" value="KAG8565207.1"/>
    <property type="molecule type" value="Genomic_DNA"/>
</dbReference>
<proteinExistence type="predicted"/>
<gene>
    <name evidence="2" type="ORF">GDO81_012760</name>
</gene>
<sequence length="97" mass="11101">MDCFCCKAAAPPVTLPYESCGLLYSDFLPFNHIHIYISLAFYTLFFIFLKTWFSEAQSFILWDRMTFGSSSAPFHFVQGYLGEVESASRIQAHNIVP</sequence>
<keyword evidence="1" id="KW-0812">Transmembrane</keyword>
<evidence type="ECO:0000313" key="2">
    <source>
        <dbReference type="EMBL" id="KAG8565207.1"/>
    </source>
</evidence>
<reference evidence="2" key="1">
    <citation type="thesis" date="2020" institute="ProQuest LLC" country="789 East Eisenhower Parkway, Ann Arbor, MI, USA">
        <title>Comparative Genomics and Chromosome Evolution.</title>
        <authorList>
            <person name="Mudd A.B."/>
        </authorList>
    </citation>
    <scope>NUCLEOTIDE SEQUENCE</scope>
    <source>
        <strain evidence="2">237g6f4</strain>
        <tissue evidence="2">Blood</tissue>
    </source>
</reference>